<reference evidence="7" key="1">
    <citation type="journal article" date="2019" name="Int. J. Syst. Evol. Microbiol.">
        <title>The Global Catalogue of Microorganisms (GCM) 10K type strain sequencing project: providing services to taxonomists for standard genome sequencing and annotation.</title>
        <authorList>
            <consortium name="The Broad Institute Genomics Platform"/>
            <consortium name="The Broad Institute Genome Sequencing Center for Infectious Disease"/>
            <person name="Wu L."/>
            <person name="Ma J."/>
        </authorList>
    </citation>
    <scope>NUCLEOTIDE SEQUENCE [LARGE SCALE GENOMIC DNA]</scope>
    <source>
        <strain evidence="7">JCM 1490</strain>
    </source>
</reference>
<evidence type="ECO:0000256" key="2">
    <source>
        <dbReference type="ARBA" id="ARBA00004904"/>
    </source>
</evidence>
<evidence type="ECO:0000256" key="1">
    <source>
        <dbReference type="ARBA" id="ARBA00002284"/>
    </source>
</evidence>
<keyword evidence="7" id="KW-1185">Reference proteome</keyword>
<dbReference type="PANTHER" id="PTHR21327">
    <property type="entry name" value="GTP CYCLOHYDROLASE II-RELATED"/>
    <property type="match status" value="1"/>
</dbReference>
<name>A0ABW2QBR8_9MICO</name>
<organism evidence="6 7">
    <name type="scientific">Georgenia alba</name>
    <dbReference type="NCBI Taxonomy" id="2233858"/>
    <lineage>
        <taxon>Bacteria</taxon>
        <taxon>Bacillati</taxon>
        <taxon>Actinomycetota</taxon>
        <taxon>Actinomycetes</taxon>
        <taxon>Micrococcales</taxon>
        <taxon>Bogoriellaceae</taxon>
        <taxon>Georgenia</taxon>
    </lineage>
</organism>
<gene>
    <name evidence="6" type="primary">ribB</name>
    <name evidence="6" type="ORF">ACFQQL_16470</name>
</gene>
<keyword evidence="5 6" id="KW-0456">Lyase</keyword>
<keyword evidence="5" id="KW-0464">Manganese</keyword>
<sequence length="213" mass="21983">MRPAHAEVATGTVEDALVALRTGRPVLVADDRSREDEVDVVLAGASATAAWMAWTVRHTSGYVCAPMPAARAELLDLPLMVPGGEDPYGTAYTVTVDAAEGLTTGISAADRARTLRVLAGAAAAPGDLRRPGHVVPLRAVPGGVLERPGHTEAAVDLCRLAGVGEVAGIAELVEDDGEMLRLPGAARLAARAGLVLITISDLAATLRDREENS</sequence>
<comment type="catalytic activity">
    <reaction evidence="5">
        <text>D-ribulose 5-phosphate = (2S)-2-hydroxy-3-oxobutyl phosphate + formate + H(+)</text>
        <dbReference type="Rhea" id="RHEA:18457"/>
        <dbReference type="ChEBI" id="CHEBI:15378"/>
        <dbReference type="ChEBI" id="CHEBI:15740"/>
        <dbReference type="ChEBI" id="CHEBI:58121"/>
        <dbReference type="ChEBI" id="CHEBI:58830"/>
        <dbReference type="EC" id="4.1.99.12"/>
    </reaction>
</comment>
<dbReference type="EMBL" id="JBHTCQ010000004">
    <property type="protein sequence ID" value="MFC7406716.1"/>
    <property type="molecule type" value="Genomic_DNA"/>
</dbReference>
<comment type="similarity">
    <text evidence="5">Belongs to the DHBP synthase family.</text>
</comment>
<dbReference type="Gene3D" id="3.90.870.10">
    <property type="entry name" value="DHBP synthase"/>
    <property type="match status" value="1"/>
</dbReference>
<dbReference type="InterPro" id="IPR000422">
    <property type="entry name" value="DHBP_synthase_RibB"/>
</dbReference>
<dbReference type="Proteomes" id="UP001596455">
    <property type="component" value="Unassembled WGS sequence"/>
</dbReference>
<keyword evidence="5" id="KW-0460">Magnesium</keyword>
<comment type="caution">
    <text evidence="6">The sequence shown here is derived from an EMBL/GenBank/DDBJ whole genome shotgun (WGS) entry which is preliminary data.</text>
</comment>
<dbReference type="GO" id="GO:0008686">
    <property type="term" value="F:3,4-dihydroxy-2-butanone-4-phosphate synthase activity"/>
    <property type="evidence" value="ECO:0007669"/>
    <property type="project" value="UniProtKB-EC"/>
</dbReference>
<dbReference type="NCBIfam" id="TIGR00506">
    <property type="entry name" value="ribB"/>
    <property type="match status" value="1"/>
</dbReference>
<keyword evidence="3 5" id="KW-0686">Riboflavin biosynthesis</keyword>
<evidence type="ECO:0000256" key="3">
    <source>
        <dbReference type="ARBA" id="ARBA00022619"/>
    </source>
</evidence>
<comment type="function">
    <text evidence="1 5">Catalyzes the conversion of D-ribulose 5-phosphate to formate and 3,4-dihydroxy-2-butanone 4-phosphate.</text>
</comment>
<evidence type="ECO:0000256" key="4">
    <source>
        <dbReference type="ARBA" id="ARBA00022723"/>
    </source>
</evidence>
<evidence type="ECO:0000256" key="5">
    <source>
        <dbReference type="RuleBase" id="RU003843"/>
    </source>
</evidence>
<dbReference type="EC" id="4.1.99.12" evidence="5"/>
<comment type="subunit">
    <text evidence="5">Homodimer.</text>
</comment>
<accession>A0ABW2QBR8</accession>
<dbReference type="PANTHER" id="PTHR21327:SF18">
    <property type="entry name" value="3,4-DIHYDROXY-2-BUTANONE 4-PHOSPHATE SYNTHASE"/>
    <property type="match status" value="1"/>
</dbReference>
<keyword evidence="4 5" id="KW-0479">Metal-binding</keyword>
<dbReference type="InterPro" id="IPR017945">
    <property type="entry name" value="DHBP_synth_RibB-like_a/b_dom"/>
</dbReference>
<proteinExistence type="inferred from homology"/>
<protein>
    <recommendedName>
        <fullName evidence="5">3,4-dihydroxy-2-butanone 4-phosphate synthase</fullName>
        <shortName evidence="5">DHBP synthase</shortName>
        <ecNumber evidence="5">4.1.99.12</ecNumber>
    </recommendedName>
</protein>
<evidence type="ECO:0000313" key="7">
    <source>
        <dbReference type="Proteomes" id="UP001596455"/>
    </source>
</evidence>
<comment type="pathway">
    <text evidence="2 5">Cofactor biosynthesis; riboflavin biosynthesis; 2-hydroxy-3-oxobutyl phosphate from D-ribulose 5-phosphate: step 1/1.</text>
</comment>
<comment type="cofactor">
    <cofactor evidence="5">
        <name>Mg(2+)</name>
        <dbReference type="ChEBI" id="CHEBI:18420"/>
    </cofactor>
    <cofactor evidence="5">
        <name>Mn(2+)</name>
        <dbReference type="ChEBI" id="CHEBI:29035"/>
    </cofactor>
    <text evidence="5">Binds 2 divalent metal cations per subunit. Magnesium or manganese.</text>
</comment>
<dbReference type="RefSeq" id="WP_382396250.1">
    <property type="nucleotide sequence ID" value="NZ_JBHTCQ010000004.1"/>
</dbReference>
<evidence type="ECO:0000313" key="6">
    <source>
        <dbReference type="EMBL" id="MFC7406716.1"/>
    </source>
</evidence>
<dbReference type="Pfam" id="PF00926">
    <property type="entry name" value="DHBP_synthase"/>
    <property type="match status" value="1"/>
</dbReference>
<dbReference type="SUPFAM" id="SSF55821">
    <property type="entry name" value="YrdC/RibB"/>
    <property type="match status" value="1"/>
</dbReference>